<dbReference type="AlphaFoldDB" id="A0A2A2G5H9"/>
<name>A0A2A2G5H9_9BACT</name>
<dbReference type="SUPFAM" id="SSF48452">
    <property type="entry name" value="TPR-like"/>
    <property type="match status" value="1"/>
</dbReference>
<gene>
    <name evidence="2" type="ORF">CK503_13980</name>
</gene>
<keyword evidence="2" id="KW-0449">Lipoprotein</keyword>
<dbReference type="InterPro" id="IPR041662">
    <property type="entry name" value="SusD-like_2"/>
</dbReference>
<reference evidence="2 3" key="1">
    <citation type="submission" date="2017-08" db="EMBL/GenBank/DDBJ databases">
        <title>Aliifodinibius alkalisoli sp. nov., isolated from saline alkaline soil.</title>
        <authorList>
            <person name="Liu D."/>
            <person name="Zhang G."/>
        </authorList>
    </citation>
    <scope>NUCLEOTIDE SEQUENCE [LARGE SCALE GENOMIC DNA]</scope>
    <source>
        <strain evidence="2 3">WN023</strain>
    </source>
</reference>
<evidence type="ECO:0000256" key="1">
    <source>
        <dbReference type="SAM" id="SignalP"/>
    </source>
</evidence>
<comment type="caution">
    <text evidence="2">The sequence shown here is derived from an EMBL/GenBank/DDBJ whole genome shotgun (WGS) entry which is preliminary data.</text>
</comment>
<evidence type="ECO:0000313" key="2">
    <source>
        <dbReference type="EMBL" id="PAU93026.1"/>
    </source>
</evidence>
<dbReference type="PROSITE" id="PS51257">
    <property type="entry name" value="PROKAR_LIPOPROTEIN"/>
    <property type="match status" value="1"/>
</dbReference>
<dbReference type="Pfam" id="PF12771">
    <property type="entry name" value="SusD-like_2"/>
    <property type="match status" value="1"/>
</dbReference>
<feature type="signal peptide" evidence="1">
    <location>
        <begin position="1"/>
        <end position="21"/>
    </location>
</feature>
<dbReference type="InterPro" id="IPR011990">
    <property type="entry name" value="TPR-like_helical_dom_sf"/>
</dbReference>
<dbReference type="Proteomes" id="UP000218831">
    <property type="component" value="Unassembled WGS sequence"/>
</dbReference>
<keyword evidence="1" id="KW-0732">Signal</keyword>
<organism evidence="2 3">
    <name type="scientific">Fodinibius salipaludis</name>
    <dbReference type="NCBI Taxonomy" id="2032627"/>
    <lineage>
        <taxon>Bacteria</taxon>
        <taxon>Pseudomonadati</taxon>
        <taxon>Balneolota</taxon>
        <taxon>Balneolia</taxon>
        <taxon>Balneolales</taxon>
        <taxon>Balneolaceae</taxon>
        <taxon>Fodinibius</taxon>
    </lineage>
</organism>
<accession>A0A2A2G5H9</accession>
<dbReference type="OrthoDB" id="973072at2"/>
<keyword evidence="3" id="KW-1185">Reference proteome</keyword>
<evidence type="ECO:0000313" key="3">
    <source>
        <dbReference type="Proteomes" id="UP000218831"/>
    </source>
</evidence>
<dbReference type="EMBL" id="NSKE01000011">
    <property type="protein sequence ID" value="PAU93026.1"/>
    <property type="molecule type" value="Genomic_DNA"/>
</dbReference>
<proteinExistence type="predicted"/>
<sequence>MKKLILSITVIAFLVSSCEIASFDNDINKNPNLPSEAAPSQLIANAMLSLPGLSSSPQGEYNAQYLSEIIYIDNSLYPEGTTSFYWLYQGPLMNLQTAIKNTNVANEAAVAKILKAYYFWHMTDRWGDIPYSEALNGTEDFTPAYDTQEAIYDSLFTLLKEAGDQLEVGRGLSNDIMYGGDIEKWRKFGNTVRMLMALRLSERDEAWAEDEFTNAMDDGVMTSNDDNFVFQHLADENNENYWYNQIIRQSRVWWALPVRIIDMMEPNNDPRLAVYGEQAANTGDYTGLPFGTPNDVEADDYSLLGTQIYEQDAPVYLVTYAQAKFALAEAAQRDWTTDNPETHYNEAIEASIVQWTGSDAGVQSYLSEPNVVYNPANGIEMISEQRYLHLFMHGYEAWAEYRRTGYPDNMVNPQGRDVPLRQAYTSDEELNNTENYQEAVDRQFNGDNSIYGRLWWDVE</sequence>
<protein>
    <submittedName>
        <fullName evidence="2">SusD/RagB family nutrient-binding outer membrane lipoprotein</fullName>
    </submittedName>
</protein>
<feature type="chain" id="PRO_5012109880" evidence="1">
    <location>
        <begin position="22"/>
        <end position="459"/>
    </location>
</feature>
<dbReference type="Gene3D" id="1.25.40.390">
    <property type="match status" value="1"/>
</dbReference>
<dbReference type="RefSeq" id="WP_095607446.1">
    <property type="nucleotide sequence ID" value="NZ_NSKE01000011.1"/>
</dbReference>